<feature type="transmembrane region" description="Helical" evidence="7">
    <location>
        <begin position="237"/>
        <end position="256"/>
    </location>
</feature>
<evidence type="ECO:0000256" key="4">
    <source>
        <dbReference type="ARBA" id="ARBA00022692"/>
    </source>
</evidence>
<feature type="transmembrane region" description="Helical" evidence="7">
    <location>
        <begin position="162"/>
        <end position="187"/>
    </location>
</feature>
<dbReference type="InterPro" id="IPR005614">
    <property type="entry name" value="NrfD-like"/>
</dbReference>
<keyword evidence="4 7" id="KW-0812">Transmembrane</keyword>
<dbReference type="RefSeq" id="WP_078475944.1">
    <property type="nucleotide sequence ID" value="NZ_MPRK01000004.1"/>
</dbReference>
<dbReference type="PANTHER" id="PTHR34856">
    <property type="entry name" value="PROTEIN NRFD"/>
    <property type="match status" value="1"/>
</dbReference>
<feature type="transmembrane region" description="Helical" evidence="7">
    <location>
        <begin position="57"/>
        <end position="81"/>
    </location>
</feature>
<evidence type="ECO:0000256" key="5">
    <source>
        <dbReference type="ARBA" id="ARBA00022989"/>
    </source>
</evidence>
<keyword evidence="9" id="KW-1185">Reference proteome</keyword>
<gene>
    <name evidence="8" type="ORF">BOW52_00660</name>
</gene>
<reference evidence="8 9" key="1">
    <citation type="submission" date="2016-11" db="EMBL/GenBank/DDBJ databases">
        <title>Mixed transmission modes and dynamic genome evolution in an obligate animal-bacterial symbiosis.</title>
        <authorList>
            <person name="Russell S.L."/>
            <person name="Corbett-Detig R.B."/>
            <person name="Cavanaugh C.M."/>
        </authorList>
    </citation>
    <scope>NUCLEOTIDE SEQUENCE [LARGE SCALE GENOMIC DNA]</scope>
    <source>
        <strain evidence="8">Sp-SM6</strain>
    </source>
</reference>
<dbReference type="Pfam" id="PF03916">
    <property type="entry name" value="NrfD"/>
    <property type="match status" value="1"/>
</dbReference>
<feature type="transmembrane region" description="Helical" evidence="7">
    <location>
        <begin position="16"/>
        <end position="37"/>
    </location>
</feature>
<evidence type="ECO:0000256" key="1">
    <source>
        <dbReference type="ARBA" id="ARBA00004651"/>
    </source>
</evidence>
<name>A0A1T2LD75_9GAMM</name>
<feature type="transmembrane region" description="Helical" evidence="7">
    <location>
        <begin position="276"/>
        <end position="296"/>
    </location>
</feature>
<dbReference type="PANTHER" id="PTHR34856:SF2">
    <property type="entry name" value="PROTEIN NRFD"/>
    <property type="match status" value="1"/>
</dbReference>
<keyword evidence="5 7" id="KW-1133">Transmembrane helix</keyword>
<dbReference type="InterPro" id="IPR052049">
    <property type="entry name" value="Electron_transfer_protein"/>
</dbReference>
<comment type="caution">
    <text evidence="8">The sequence shown here is derived from an EMBL/GenBank/DDBJ whole genome shotgun (WGS) entry which is preliminary data.</text>
</comment>
<dbReference type="EMBL" id="MPRK01000004">
    <property type="protein sequence ID" value="OOZ43039.1"/>
    <property type="molecule type" value="Genomic_DNA"/>
</dbReference>
<organism evidence="8 9">
    <name type="scientific">Solemya elarraichensis gill symbiont</name>
    <dbReference type="NCBI Taxonomy" id="1918949"/>
    <lineage>
        <taxon>Bacteria</taxon>
        <taxon>Pseudomonadati</taxon>
        <taxon>Pseudomonadota</taxon>
        <taxon>Gammaproteobacteria</taxon>
        <taxon>sulfur-oxidizing symbionts</taxon>
    </lineage>
</organism>
<dbReference type="AlphaFoldDB" id="A0A1T2LD75"/>
<feature type="transmembrane region" description="Helical" evidence="7">
    <location>
        <begin position="193"/>
        <end position="216"/>
    </location>
</feature>
<evidence type="ECO:0000313" key="8">
    <source>
        <dbReference type="EMBL" id="OOZ43039.1"/>
    </source>
</evidence>
<feature type="transmembrane region" description="Helical" evidence="7">
    <location>
        <begin position="88"/>
        <end position="109"/>
    </location>
</feature>
<keyword evidence="3" id="KW-1003">Cell membrane</keyword>
<comment type="similarity">
    <text evidence="2">Belongs to the NrfD family.</text>
</comment>
<dbReference type="Proteomes" id="UP000190198">
    <property type="component" value="Unassembled WGS sequence"/>
</dbReference>
<evidence type="ECO:0000256" key="6">
    <source>
        <dbReference type="ARBA" id="ARBA00023136"/>
    </source>
</evidence>
<dbReference type="GO" id="GO:0005886">
    <property type="term" value="C:plasma membrane"/>
    <property type="evidence" value="ECO:0007669"/>
    <property type="project" value="UniProtKB-SubCell"/>
</dbReference>
<evidence type="ECO:0000313" key="9">
    <source>
        <dbReference type="Proteomes" id="UP000190198"/>
    </source>
</evidence>
<sequence>MKKIFYKEWDIASQTYWMILAVLAVISAVAGFAVLHMEHSGHWVTGMSNQIVWGTPHVFAVFLIVAASGALNVASIASVFNKKAYKPLAPLSALLAVALLIGGLLILVLDLGRPERLMVAMTTYNFKSIFAWNILLYNGFIAIVAFYLWTILDRKMNRFYKAAGVAAFVWRLILTTGTGSIFGFLVARQGYDAAILAPWFIIMSFGFGLAIYMLVLSDFFRLSDRPLGDSVMFRLKNLLGVFVAASLLLTLMYHMTNLYGTENHAFEAFILRDGGIYTALFWIGEILIGGLLPLAIVFHPSLGKSRSWIYAAAIMVIIGGIATIYVIIIGGQAFPMAMFPGKTVIASGFYDGINGLASTYSPSLAEALLGIGGGVRMLKILPMSMADEVADPHSAS</sequence>
<accession>A0A1T2LD75</accession>
<feature type="transmembrane region" description="Helical" evidence="7">
    <location>
        <begin position="308"/>
        <end position="328"/>
    </location>
</feature>
<evidence type="ECO:0000256" key="3">
    <source>
        <dbReference type="ARBA" id="ARBA00022475"/>
    </source>
</evidence>
<protein>
    <submittedName>
        <fullName evidence="8">Molybdopterin oxidoreductase</fullName>
    </submittedName>
</protein>
<proteinExistence type="inferred from homology"/>
<evidence type="ECO:0000256" key="2">
    <source>
        <dbReference type="ARBA" id="ARBA00008929"/>
    </source>
</evidence>
<feature type="transmembrane region" description="Helical" evidence="7">
    <location>
        <begin position="129"/>
        <end position="150"/>
    </location>
</feature>
<keyword evidence="6 7" id="KW-0472">Membrane</keyword>
<evidence type="ECO:0000256" key="7">
    <source>
        <dbReference type="SAM" id="Phobius"/>
    </source>
</evidence>
<dbReference type="Gene3D" id="1.20.1630.10">
    <property type="entry name" value="Formate dehydrogenase/DMSO reductase domain"/>
    <property type="match status" value="1"/>
</dbReference>
<comment type="subcellular location">
    <subcellularLocation>
        <location evidence="1">Cell membrane</location>
        <topology evidence="1">Multi-pass membrane protein</topology>
    </subcellularLocation>
</comment>
<dbReference type="OrthoDB" id="9765987at2"/>